<protein>
    <submittedName>
        <fullName evidence="4">Tuberin, putative</fullName>
    </submittedName>
</protein>
<reference evidence="4 5" key="1">
    <citation type="submission" date="2012-10" db="EMBL/GenBank/DDBJ databases">
        <authorList>
            <person name="Zafar N."/>
            <person name="Inman J."/>
            <person name="Hall N."/>
            <person name="Lorenzi H."/>
            <person name="Caler E."/>
        </authorList>
    </citation>
    <scope>NUCLEOTIDE SEQUENCE [LARGE SCALE GENOMIC DNA]</scope>
    <source>
        <strain evidence="4 5">IP1</strain>
    </source>
</reference>
<evidence type="ECO:0000313" key="4">
    <source>
        <dbReference type="EMBL" id="ELP94482.1"/>
    </source>
</evidence>
<dbReference type="InterPro" id="IPR035974">
    <property type="entry name" value="Rap/Ran-GAP_sf"/>
</dbReference>
<evidence type="ECO:0000256" key="1">
    <source>
        <dbReference type="ARBA" id="ARBA00022468"/>
    </source>
</evidence>
<proteinExistence type="predicted"/>
<dbReference type="GO" id="GO:0005634">
    <property type="term" value="C:nucleus"/>
    <property type="evidence" value="ECO:0007669"/>
    <property type="project" value="InterPro"/>
</dbReference>
<evidence type="ECO:0000256" key="2">
    <source>
        <dbReference type="SAM" id="Coils"/>
    </source>
</evidence>
<dbReference type="VEuPathDB" id="AmoebaDB:EIN_048150"/>
<dbReference type="PROSITE" id="PS50085">
    <property type="entry name" value="RAPGAP"/>
    <property type="match status" value="1"/>
</dbReference>
<dbReference type="SUPFAM" id="SSF111347">
    <property type="entry name" value="Rap/Ran-GAP"/>
    <property type="match status" value="1"/>
</dbReference>
<dbReference type="InterPro" id="IPR000331">
    <property type="entry name" value="Rap/Ran_GAP_dom"/>
</dbReference>
<keyword evidence="2" id="KW-0175">Coiled coil</keyword>
<dbReference type="RefSeq" id="XP_004261253.1">
    <property type="nucleotide sequence ID" value="XM_004261205.1"/>
</dbReference>
<dbReference type="GO" id="GO:0005096">
    <property type="term" value="F:GTPase activator activity"/>
    <property type="evidence" value="ECO:0007669"/>
    <property type="project" value="UniProtKB-KW"/>
</dbReference>
<sequence length="1335" mass="152232">MTELDKKIRKKQAQIFDQKENAVSQVKACISLSELQSPEDYASFLKANKQGISGFIIEVTQYYLNHVKKGRVNVPVKEALNLIKLIKTVTPLYEFNELSVFDLYQKFLINFLKIESHPEIREASCNLLIDLALFYGEQDEITFQFINTVNLGALYIKADFPVNKLSYAEYAYVPPEEDTIDQPAVTTKLISNLIKTIKTPPNIDHVFHLVEVLLSYVFPVFADNAHYVYKQQHPTCGVKGAVTPKNVDQLVLDFYKELVTSPSYEKLRNRPAHILFIKHFYLNVLQLPPDETTKGIITSTISYFFDIAIQHPFKSPKLDELIGLKNFLIEDIAIFFDAPCACGKINEVKELVEIIKLEFIKLSNIELTEELKTVCITVVLKSIDLLVKNNFPQSTSSFVDLILVLFVKWERSPDDWIMLRERMTPYFSNTNVTDQIKLKLNHCTRLVLKDFYSPLLLENTDEITVGTKKVERSTHLEVPTAIFVAPSLDDKFSNFFPHLAGEDALQLWYYFYSLFQDVNTHPDDQCFECGIKILYEFFLIFVNAETKVDSFGTEINPTRPKLVDVFGNIFFGALKRKTQTPIAMELCYRAICKLVNRPYVRFTDDLYDLFYDTVLSGLNSYGLILLEELYDIFPNQVPGWPALIYPFVRQLLNLKLVKNQKSENPNRDIQIVSLLNSMVPLQEDYPKVFVMLSQSEKLNSSFTQSLTECYRNLMANLSGISVNIALIYGLATHAIYARRADPKNVLSPIVKVISKFIREPNEELYRPAAEVIGELVSFSQYFTVEDVRAIFEELLNVINDKATKSEAIACAFTSMIDWAFAPSCIFSKALTADLTVRVLNAISYAMALPKSQQPTDPNVKYRASAPECAEVFLQTILNAFGYVPNDKGSDKFFSTHMEEGEITWWAFGNTLLSIEKGTDGDFCNLTVRNAVGKTLWGVRANYLLEELGIVKEKPKGVLRVKDISKRVEMKYPDVVVQEKKKNELKSLMDDLEKEDAEMLDWGMPNGVNRTDFQNDLKHVKEAMDNVEMQAKKLGVVSALTSRYLIEDNSEEIDPSKFLIHALLCQTQFIDPMPLTKTLLVPINPNEKFKILLGNLDKSCVRPFHKVGLIYVKKGQSDQFDILMNETGSKEYVEFCNGMGWTLDIKSHNGFLGGLDKGYLSTGEIIRYYADSTKEVIFHDVVLIPTQKDDSQQLTKKRHVGNDYVHIVWNESGEYSPHTITSQFNAAHIVITPLGNGLHKIRIWRKQNVRQFGPLMDGMIVGKELLPALVRETAVNANYCCSLNISSDDYLKPYLRRTTLIKEIVEKNDCFPVPTFFNTLSVVTNPQSLTNFAIKK</sequence>
<keyword evidence="1" id="KW-0343">GTPase activation</keyword>
<dbReference type="Gene3D" id="3.40.50.11210">
    <property type="entry name" value="Rap/Ran-GAP"/>
    <property type="match status" value="1"/>
</dbReference>
<evidence type="ECO:0000313" key="5">
    <source>
        <dbReference type="Proteomes" id="UP000014680"/>
    </source>
</evidence>
<dbReference type="InterPro" id="IPR016024">
    <property type="entry name" value="ARM-type_fold"/>
</dbReference>
<keyword evidence="5" id="KW-1185">Reference proteome</keyword>
<dbReference type="GO" id="GO:0051056">
    <property type="term" value="P:regulation of small GTPase mediated signal transduction"/>
    <property type="evidence" value="ECO:0007669"/>
    <property type="project" value="InterPro"/>
</dbReference>
<feature type="coiled-coil region" evidence="2">
    <location>
        <begin position="974"/>
        <end position="1029"/>
    </location>
</feature>
<dbReference type="KEGG" id="eiv:EIN_048150"/>
<feature type="domain" description="Rap-GAP" evidence="3">
    <location>
        <begin position="1092"/>
        <end position="1307"/>
    </location>
</feature>
<evidence type="ECO:0000259" key="3">
    <source>
        <dbReference type="PROSITE" id="PS50085"/>
    </source>
</evidence>
<dbReference type="EMBL" id="KB206215">
    <property type="protein sequence ID" value="ELP94482.1"/>
    <property type="molecule type" value="Genomic_DNA"/>
</dbReference>
<name>A0A0A1UG72_ENTIV</name>
<dbReference type="GeneID" id="14893395"/>
<dbReference type="InterPro" id="IPR027107">
    <property type="entry name" value="Tuberin/Ral-act_asu"/>
</dbReference>
<dbReference type="Pfam" id="PF02145">
    <property type="entry name" value="Rap_GAP"/>
    <property type="match status" value="1"/>
</dbReference>
<dbReference type="GO" id="GO:0005737">
    <property type="term" value="C:cytoplasm"/>
    <property type="evidence" value="ECO:0007669"/>
    <property type="project" value="TreeGrafter"/>
</dbReference>
<dbReference type="SUPFAM" id="SSF48371">
    <property type="entry name" value="ARM repeat"/>
    <property type="match status" value="1"/>
</dbReference>
<dbReference type="Proteomes" id="UP000014680">
    <property type="component" value="Unassembled WGS sequence"/>
</dbReference>
<dbReference type="OrthoDB" id="19311at2759"/>
<organism evidence="4 5">
    <name type="scientific">Entamoeba invadens IP1</name>
    <dbReference type="NCBI Taxonomy" id="370355"/>
    <lineage>
        <taxon>Eukaryota</taxon>
        <taxon>Amoebozoa</taxon>
        <taxon>Evosea</taxon>
        <taxon>Archamoebae</taxon>
        <taxon>Mastigamoebida</taxon>
        <taxon>Entamoebidae</taxon>
        <taxon>Entamoeba</taxon>
    </lineage>
</organism>
<gene>
    <name evidence="4" type="ORF">EIN_048150</name>
</gene>
<dbReference type="FunFam" id="3.40.50.11210:FF:000001">
    <property type="entry name" value="Ral GTPase-activating protein subunit alpha-1 isoform 1"/>
    <property type="match status" value="1"/>
</dbReference>
<accession>A0A0A1UG72</accession>
<dbReference type="PANTHER" id="PTHR10063">
    <property type="entry name" value="TUBERIN"/>
    <property type="match status" value="1"/>
</dbReference>
<dbReference type="PANTHER" id="PTHR10063:SF11">
    <property type="entry name" value="RHO GTPASE-ACTIVATING PROTEIN CG5521-RELATED"/>
    <property type="match status" value="1"/>
</dbReference>